<evidence type="ECO:0000256" key="1">
    <source>
        <dbReference type="SAM" id="MobiDB-lite"/>
    </source>
</evidence>
<evidence type="ECO:0000313" key="2">
    <source>
        <dbReference type="EMBL" id="KAK4303125.1"/>
    </source>
</evidence>
<protein>
    <submittedName>
        <fullName evidence="2">Uncharacterized protein</fullName>
    </submittedName>
</protein>
<organism evidence="2 3">
    <name type="scientific">Petrolisthes manimaculis</name>
    <dbReference type="NCBI Taxonomy" id="1843537"/>
    <lineage>
        <taxon>Eukaryota</taxon>
        <taxon>Metazoa</taxon>
        <taxon>Ecdysozoa</taxon>
        <taxon>Arthropoda</taxon>
        <taxon>Crustacea</taxon>
        <taxon>Multicrustacea</taxon>
        <taxon>Malacostraca</taxon>
        <taxon>Eumalacostraca</taxon>
        <taxon>Eucarida</taxon>
        <taxon>Decapoda</taxon>
        <taxon>Pleocyemata</taxon>
        <taxon>Anomura</taxon>
        <taxon>Galatheoidea</taxon>
        <taxon>Porcellanidae</taxon>
        <taxon>Petrolisthes</taxon>
    </lineage>
</organism>
<feature type="region of interest" description="Disordered" evidence="1">
    <location>
        <begin position="86"/>
        <end position="119"/>
    </location>
</feature>
<gene>
    <name evidence="2" type="ORF">Pmani_024718</name>
</gene>
<keyword evidence="3" id="KW-1185">Reference proteome</keyword>
<comment type="caution">
    <text evidence="2">The sequence shown here is derived from an EMBL/GenBank/DDBJ whole genome shotgun (WGS) entry which is preliminary data.</text>
</comment>
<reference evidence="2" key="1">
    <citation type="submission" date="2023-11" db="EMBL/GenBank/DDBJ databases">
        <title>Genome assemblies of two species of porcelain crab, Petrolisthes cinctipes and Petrolisthes manimaculis (Anomura: Porcellanidae).</title>
        <authorList>
            <person name="Angst P."/>
        </authorList>
    </citation>
    <scope>NUCLEOTIDE SEQUENCE</scope>
    <source>
        <strain evidence="2">PB745_02</strain>
        <tissue evidence="2">Gill</tissue>
    </source>
</reference>
<dbReference type="EMBL" id="JAWZYT010002611">
    <property type="protein sequence ID" value="KAK4303125.1"/>
    <property type="molecule type" value="Genomic_DNA"/>
</dbReference>
<sequence length="119" mass="13297">MAKSLSELRRLQRTQLARINKEELIESILAAPDQNEGLLKDMAEKFRDLVREVADLRQAVTSPDSTINKKRIFATSGSDMLRGVARKAHDPPTNPNITTITTSKPHNKTVRRVSMSDGT</sequence>
<proteinExistence type="predicted"/>
<accession>A0AAE1U1S8</accession>
<evidence type="ECO:0000313" key="3">
    <source>
        <dbReference type="Proteomes" id="UP001292094"/>
    </source>
</evidence>
<name>A0AAE1U1S8_9EUCA</name>
<dbReference type="Proteomes" id="UP001292094">
    <property type="component" value="Unassembled WGS sequence"/>
</dbReference>
<dbReference type="AlphaFoldDB" id="A0AAE1U1S8"/>